<dbReference type="Proteomes" id="UP000762676">
    <property type="component" value="Unassembled WGS sequence"/>
</dbReference>
<accession>A0AAV4EKJ9</accession>
<feature type="region of interest" description="Disordered" evidence="1">
    <location>
        <begin position="1040"/>
        <end position="1059"/>
    </location>
</feature>
<evidence type="ECO:0000313" key="2">
    <source>
        <dbReference type="EMBL" id="GFR60801.1"/>
    </source>
</evidence>
<protein>
    <submittedName>
        <fullName evidence="2">Uncharacterized protein</fullName>
    </submittedName>
</protein>
<feature type="compositionally biased region" description="Basic and acidic residues" evidence="1">
    <location>
        <begin position="1567"/>
        <end position="1592"/>
    </location>
</feature>
<keyword evidence="3" id="KW-1185">Reference proteome</keyword>
<feature type="compositionally biased region" description="Acidic residues" evidence="1">
    <location>
        <begin position="25"/>
        <end position="41"/>
    </location>
</feature>
<feature type="region of interest" description="Disordered" evidence="1">
    <location>
        <begin position="671"/>
        <end position="700"/>
    </location>
</feature>
<reference evidence="2 3" key="1">
    <citation type="journal article" date="2021" name="Elife">
        <title>Chloroplast acquisition without the gene transfer in kleptoplastic sea slugs, Plakobranchus ocellatus.</title>
        <authorList>
            <person name="Maeda T."/>
            <person name="Takahashi S."/>
            <person name="Yoshida T."/>
            <person name="Shimamura S."/>
            <person name="Takaki Y."/>
            <person name="Nagai Y."/>
            <person name="Toyoda A."/>
            <person name="Suzuki Y."/>
            <person name="Arimoto A."/>
            <person name="Ishii H."/>
            <person name="Satoh N."/>
            <person name="Nishiyama T."/>
            <person name="Hasebe M."/>
            <person name="Maruyama T."/>
            <person name="Minagawa J."/>
            <person name="Obokata J."/>
            <person name="Shigenobu S."/>
        </authorList>
    </citation>
    <scope>NUCLEOTIDE SEQUENCE [LARGE SCALE GENOMIC DNA]</scope>
</reference>
<feature type="compositionally biased region" description="Basic residues" evidence="1">
    <location>
        <begin position="1479"/>
        <end position="1488"/>
    </location>
</feature>
<organism evidence="2 3">
    <name type="scientific">Elysia marginata</name>
    <dbReference type="NCBI Taxonomy" id="1093978"/>
    <lineage>
        <taxon>Eukaryota</taxon>
        <taxon>Metazoa</taxon>
        <taxon>Spiralia</taxon>
        <taxon>Lophotrochozoa</taxon>
        <taxon>Mollusca</taxon>
        <taxon>Gastropoda</taxon>
        <taxon>Heterobranchia</taxon>
        <taxon>Euthyneura</taxon>
        <taxon>Panpulmonata</taxon>
        <taxon>Sacoglossa</taxon>
        <taxon>Placobranchoidea</taxon>
        <taxon>Plakobranchidae</taxon>
        <taxon>Elysia</taxon>
    </lineage>
</organism>
<feature type="compositionally biased region" description="Basic and acidic residues" evidence="1">
    <location>
        <begin position="1492"/>
        <end position="1503"/>
    </location>
</feature>
<feature type="region of interest" description="Disordered" evidence="1">
    <location>
        <begin position="14"/>
        <end position="97"/>
    </location>
</feature>
<gene>
    <name evidence="2" type="ORF">ElyMa_003540800</name>
</gene>
<feature type="compositionally biased region" description="Basic and acidic residues" evidence="1">
    <location>
        <begin position="1526"/>
        <end position="1537"/>
    </location>
</feature>
<comment type="caution">
    <text evidence="2">The sequence shown here is derived from an EMBL/GenBank/DDBJ whole genome shotgun (WGS) entry which is preliminary data.</text>
</comment>
<name>A0AAV4EKJ9_9GAST</name>
<evidence type="ECO:0000256" key="1">
    <source>
        <dbReference type="SAM" id="MobiDB-lite"/>
    </source>
</evidence>
<dbReference type="EMBL" id="BMAT01007247">
    <property type="protein sequence ID" value="GFR60801.1"/>
    <property type="molecule type" value="Genomic_DNA"/>
</dbReference>
<feature type="region of interest" description="Disordered" evidence="1">
    <location>
        <begin position="1565"/>
        <end position="1596"/>
    </location>
</feature>
<feature type="compositionally biased region" description="Acidic residues" evidence="1">
    <location>
        <begin position="48"/>
        <end position="88"/>
    </location>
</feature>
<feature type="region of interest" description="Disordered" evidence="1">
    <location>
        <begin position="631"/>
        <end position="651"/>
    </location>
</feature>
<proteinExistence type="predicted"/>
<sequence>MAYFTDLAEQVSKIDKPRSKFFNPDGEEDDVYDEVDDDEEYPGGLMDGYEEDDEFADEDEEIAEEDEEEDEEEEDEEDNDDAVMDGNDEINGGAERRKVILREVPAVLSAPQDDGTQYGMCASASLRACGGGIFQGDGYHEEEISKPSAVVRICSELNMGDKREVRNEAYMSMKDKTGDTGLVEEVEPGEENWDKTGGHWSENNGAVDLVCFKIDDKNKQGSDCANVALVKNGQDIISKVMEKTACSVEPNTTSLYKPHDKSLSTPLRVEGFGGKSKKFETGKTFLVSKRSLSASAVEKIANSVEQNTTLLYKPDNKSLSAPLVEGFLGKNKDLETSKTFLASKQGVCGIGRLMKKNYMERIIYAINHDKIKAYSTAGTPKSTHAVCASVDTYAVIDDTFEALTTGPFQDNTLSKIPDTLSSKSSCLTCVVREEKSYQASSTSNACASGLSSVNEESTFGSELEELLTVHISQESLDDPSSYGKLLVSLEKGTNLETLANQGLSKSIAACSSAENFSFTKLFKEKTDGMTSSVNKTKNSTQTVKRNGKEIKSGRDIRFDTGCAQKCIETEIFLDEHQNLAQDKPIGTKLYEDIEESSAHCCNGSAHEVSTPNKLMYSLTFSKTLAALRASKSPKSVSRTRSLHGNLEGSSSLPLHRAWSLSELHRKTVSFKSSEAVDKEQANAQKHHQNISEEEQPREIPSDNIYADEKCEDIPVDYRFAALTPCGTKSKPSINSKGNNQTPFNLQDKKPQHLEVKRKFSCSKLPMYLSPQYFEKNKKDQALCSQKLPEIFSTYSNCKVIMMCDISAAATVHSSRPTSPSPQNTNSVPDVRMIMKMASENYQNVTKDDKLEEMLWCDMPVSGEVDKFNDMPIYSTSAPVTSLSRQEGGPNLLNLQDKEDPNARVSNAFLSLQMPPFLSPQYFQEKQILCTENSKEKFSFDELYPSTEFKKATTMFDGSETTFRLDQHLNGMNNSILVSWPNSYSSEKSKTDADLNKKAGAQAFPVNTSPQNLIRDGLHTAETSFKVFYENSMLKSVKLRPNKSTPETEMPGKGPETTGIERVCKNLDDTAASRIQTEIYKGDVGTQQNQLLAGSHEAAAPNDSEDTLSWDDVITHPVAKNAVSAKISGSSHIICDKHFLNEETSESETDGSLKTRDIQVYRDKGNKSKWFFEKGKLINPALLKEQKKSRGPFLRKLQENTESKLKAFLEVEQGSGRKHQDIKIELKQDGSQDSCQDMKFHSSGFELQNIRTKEERDKHGTGVLEALKTLGSTSIRSSELQSDSLSCMTVSPSLDEGEFGSEMPQTIYDFDDMEANRTGLLQASKAAPLSRAEIQEIIFESDSDSDLKIISPEDKEQLLQNYQSSTLNITISLPTANEGNFERDWGHGYEFNTEGMFEVKRGILKPDRPVPQSRSIFFSRSQSNLELTVSSLSEACTSPESSLIAAYVPKSDTKKTEQESLKIVMTKAASLETDGLNQSPKRKRKRRKLGQIGEKEGSCDDAELKTNTSPALMESDKSVQRKLQTNTKKEKCSKERGHNRAVKTNVSESRMERKIKVQSTILRKREPKTKNQVKELEQRKTMKRLKSDSKDSRSTGNAKALWKECVKQCSNGAVTKMKETTERDLQGVRALIDPCESQTQRHRKSRKDSVLHSETLNTLTEKKHLQVYQEAKVQTDGGVNFAVERFRGSSTQGHISGGNLKCGRPKGSKCKANSCAGQRRSCSVGAQPVWLKTEVNPNSFRITSSRVFHRDT</sequence>
<evidence type="ECO:0000313" key="3">
    <source>
        <dbReference type="Proteomes" id="UP000762676"/>
    </source>
</evidence>
<feature type="region of interest" description="Disordered" evidence="1">
    <location>
        <begin position="1471"/>
        <end position="1551"/>
    </location>
</feature>